<keyword evidence="2" id="KW-1185">Reference proteome</keyword>
<dbReference type="Proteomes" id="UP001163603">
    <property type="component" value="Chromosome 3"/>
</dbReference>
<evidence type="ECO:0000313" key="2">
    <source>
        <dbReference type="Proteomes" id="UP001163603"/>
    </source>
</evidence>
<gene>
    <name evidence="1" type="ORF">Pint_06310</name>
</gene>
<reference evidence="2" key="1">
    <citation type="journal article" date="2023" name="G3 (Bethesda)">
        <title>Genome assembly and association tests identify interacting loci associated with vigor, precocity, and sex in interspecific pistachio rootstocks.</title>
        <authorList>
            <person name="Palmer W."/>
            <person name="Jacygrad E."/>
            <person name="Sagayaradj S."/>
            <person name="Cavanaugh K."/>
            <person name="Han R."/>
            <person name="Bertier L."/>
            <person name="Beede B."/>
            <person name="Kafkas S."/>
            <person name="Golino D."/>
            <person name="Preece J."/>
            <person name="Michelmore R."/>
        </authorList>
    </citation>
    <scope>NUCLEOTIDE SEQUENCE [LARGE SCALE GENOMIC DNA]</scope>
</reference>
<protein>
    <submittedName>
        <fullName evidence="1">Uncharacterized protein</fullName>
    </submittedName>
</protein>
<sequence length="117" mass="12549">MAMASTTNVFLVSILVLNLLTVTTSQQAEKKFCVPKPDANDQALQANIDYACGSPGVDCKPIQAGGDCFEPNNLKSHAAFAMHAYYNANGRAEQSCDFYQSGTLTVQNPSSGKCFFV</sequence>
<accession>A0ACC0Z2C8</accession>
<comment type="caution">
    <text evidence="1">The sequence shown here is derived from an EMBL/GenBank/DDBJ whole genome shotgun (WGS) entry which is preliminary data.</text>
</comment>
<name>A0ACC0Z2C8_9ROSI</name>
<dbReference type="EMBL" id="CM047738">
    <property type="protein sequence ID" value="KAJ0044493.1"/>
    <property type="molecule type" value="Genomic_DNA"/>
</dbReference>
<evidence type="ECO:0000313" key="1">
    <source>
        <dbReference type="EMBL" id="KAJ0044493.1"/>
    </source>
</evidence>
<proteinExistence type="predicted"/>
<organism evidence="1 2">
    <name type="scientific">Pistacia integerrima</name>
    <dbReference type="NCBI Taxonomy" id="434235"/>
    <lineage>
        <taxon>Eukaryota</taxon>
        <taxon>Viridiplantae</taxon>
        <taxon>Streptophyta</taxon>
        <taxon>Embryophyta</taxon>
        <taxon>Tracheophyta</taxon>
        <taxon>Spermatophyta</taxon>
        <taxon>Magnoliopsida</taxon>
        <taxon>eudicotyledons</taxon>
        <taxon>Gunneridae</taxon>
        <taxon>Pentapetalae</taxon>
        <taxon>rosids</taxon>
        <taxon>malvids</taxon>
        <taxon>Sapindales</taxon>
        <taxon>Anacardiaceae</taxon>
        <taxon>Pistacia</taxon>
    </lineage>
</organism>